<accession>A0ABS9W941</accession>
<keyword evidence="2" id="KW-0547">Nucleotide-binding</keyword>
<sequence>MEPTLAPRGHLGRAAMTMAVAHLRLAGLVRHYAGSPSAAVDGISLDLPRGALLALLGPSGCGKTTTLRMIAGLEVPDSGTIQVAGRDVTTLPPHQRQMGVVFQSYALFPHMSASGNVAFGLEMRGISRAERARRAQAALEMVGLGALGARKPRQLSGGQQQRVALARALAIEPDLLLLDEPLSALDAKLREGVRDEIRALQQRLGTTTVFVTHDQTEALAMADLVAVMNTGRIEQLAAPEEIFERPATRFVATFVGRAARLRGQLESGGVLRCGGAALRSTTALPPGPAEAFLRPHRVRLLRPGQAPPPGYDNTLDAQLLRRVYTGEIVVLEADTAAGPLTAEMHADGEEGWHGLAPGDALRLAFRPADLAVFRAS</sequence>
<dbReference type="InterPro" id="IPR027417">
    <property type="entry name" value="P-loop_NTPase"/>
</dbReference>
<comment type="caution">
    <text evidence="5">The sequence shown here is derived from an EMBL/GenBank/DDBJ whole genome shotgun (WGS) entry which is preliminary data.</text>
</comment>
<dbReference type="Pfam" id="PF08402">
    <property type="entry name" value="TOBE_2"/>
    <property type="match status" value="1"/>
</dbReference>
<proteinExistence type="predicted"/>
<dbReference type="InterPro" id="IPR008995">
    <property type="entry name" value="Mo/tungstate-bd_C_term_dom"/>
</dbReference>
<dbReference type="EMBL" id="JALBUU010000028">
    <property type="protein sequence ID" value="MCI0755280.1"/>
    <property type="molecule type" value="Genomic_DNA"/>
</dbReference>
<evidence type="ECO:0000256" key="3">
    <source>
        <dbReference type="ARBA" id="ARBA00022840"/>
    </source>
</evidence>
<evidence type="ECO:0000313" key="5">
    <source>
        <dbReference type="EMBL" id="MCI0755280.1"/>
    </source>
</evidence>
<keyword evidence="1" id="KW-0813">Transport</keyword>
<dbReference type="Pfam" id="PF00005">
    <property type="entry name" value="ABC_tran"/>
    <property type="match status" value="1"/>
</dbReference>
<gene>
    <name evidence="5" type="ORF">MON41_16290</name>
</gene>
<dbReference type="InterPro" id="IPR013611">
    <property type="entry name" value="Transp-assoc_OB_typ2"/>
</dbReference>
<dbReference type="SUPFAM" id="SSF52540">
    <property type="entry name" value="P-loop containing nucleoside triphosphate hydrolases"/>
    <property type="match status" value="1"/>
</dbReference>
<dbReference type="PANTHER" id="PTHR42781:SF4">
    <property type="entry name" value="SPERMIDINE_PUTRESCINE IMPORT ATP-BINDING PROTEIN POTA"/>
    <property type="match status" value="1"/>
</dbReference>
<dbReference type="PROSITE" id="PS50893">
    <property type="entry name" value="ABC_TRANSPORTER_2"/>
    <property type="match status" value="1"/>
</dbReference>
<evidence type="ECO:0000313" key="6">
    <source>
        <dbReference type="Proteomes" id="UP001201985"/>
    </source>
</evidence>
<dbReference type="Proteomes" id="UP001201985">
    <property type="component" value="Unassembled WGS sequence"/>
</dbReference>
<dbReference type="GO" id="GO:0005524">
    <property type="term" value="F:ATP binding"/>
    <property type="evidence" value="ECO:0007669"/>
    <property type="project" value="UniProtKB-KW"/>
</dbReference>
<dbReference type="InterPro" id="IPR050093">
    <property type="entry name" value="ABC_SmlMolc_Importer"/>
</dbReference>
<organism evidence="5 6">
    <name type="scientific">Teichococcus vastitatis</name>
    <dbReference type="NCBI Taxonomy" id="2307076"/>
    <lineage>
        <taxon>Bacteria</taxon>
        <taxon>Pseudomonadati</taxon>
        <taxon>Pseudomonadota</taxon>
        <taxon>Alphaproteobacteria</taxon>
        <taxon>Acetobacterales</taxon>
        <taxon>Roseomonadaceae</taxon>
        <taxon>Roseomonas</taxon>
    </lineage>
</organism>
<dbReference type="RefSeq" id="WP_241793333.1">
    <property type="nucleotide sequence ID" value="NZ_JALBUU010000028.1"/>
</dbReference>
<feature type="domain" description="ABC transporter" evidence="4">
    <location>
        <begin position="23"/>
        <end position="255"/>
    </location>
</feature>
<evidence type="ECO:0000256" key="1">
    <source>
        <dbReference type="ARBA" id="ARBA00022448"/>
    </source>
</evidence>
<dbReference type="InterPro" id="IPR017871">
    <property type="entry name" value="ABC_transporter-like_CS"/>
</dbReference>
<dbReference type="SMART" id="SM00382">
    <property type="entry name" value="AAA"/>
    <property type="match status" value="1"/>
</dbReference>
<evidence type="ECO:0000256" key="2">
    <source>
        <dbReference type="ARBA" id="ARBA00022741"/>
    </source>
</evidence>
<protein>
    <submittedName>
        <fullName evidence="5">ABC transporter ATP-binding protein</fullName>
    </submittedName>
</protein>
<dbReference type="PANTHER" id="PTHR42781">
    <property type="entry name" value="SPERMIDINE/PUTRESCINE IMPORT ATP-BINDING PROTEIN POTA"/>
    <property type="match status" value="1"/>
</dbReference>
<dbReference type="SUPFAM" id="SSF50331">
    <property type="entry name" value="MOP-like"/>
    <property type="match status" value="1"/>
</dbReference>
<dbReference type="InterPro" id="IPR003593">
    <property type="entry name" value="AAA+_ATPase"/>
</dbReference>
<evidence type="ECO:0000259" key="4">
    <source>
        <dbReference type="PROSITE" id="PS50893"/>
    </source>
</evidence>
<dbReference type="PROSITE" id="PS00211">
    <property type="entry name" value="ABC_TRANSPORTER_1"/>
    <property type="match status" value="1"/>
</dbReference>
<keyword evidence="3 5" id="KW-0067">ATP-binding</keyword>
<dbReference type="InterPro" id="IPR003439">
    <property type="entry name" value="ABC_transporter-like_ATP-bd"/>
</dbReference>
<dbReference type="Gene3D" id="3.40.50.300">
    <property type="entry name" value="P-loop containing nucleotide triphosphate hydrolases"/>
    <property type="match status" value="1"/>
</dbReference>
<keyword evidence="6" id="KW-1185">Reference proteome</keyword>
<name>A0ABS9W941_9PROT</name>
<reference evidence="5 6" key="1">
    <citation type="submission" date="2022-03" db="EMBL/GenBank/DDBJ databases">
        <title>Complete genome analysis of Roseomonas KG 17.1 : a prolific producer of plant growth promoters.</title>
        <authorList>
            <person name="Saadouli I."/>
            <person name="Najjari A."/>
            <person name="Mosbah A."/>
            <person name="Ouzari H.I."/>
        </authorList>
    </citation>
    <scope>NUCLEOTIDE SEQUENCE [LARGE SCALE GENOMIC DNA]</scope>
    <source>
        <strain evidence="5 6">KG17-1</strain>
    </source>
</reference>